<organism evidence="2 3">
    <name type="scientific">Tribolium castaneum</name>
    <name type="common">Red flour beetle</name>
    <dbReference type="NCBI Taxonomy" id="7070"/>
    <lineage>
        <taxon>Eukaryota</taxon>
        <taxon>Metazoa</taxon>
        <taxon>Ecdysozoa</taxon>
        <taxon>Arthropoda</taxon>
        <taxon>Hexapoda</taxon>
        <taxon>Insecta</taxon>
        <taxon>Pterygota</taxon>
        <taxon>Neoptera</taxon>
        <taxon>Endopterygota</taxon>
        <taxon>Coleoptera</taxon>
        <taxon>Polyphaga</taxon>
        <taxon>Cucujiformia</taxon>
        <taxon>Tenebrionidae</taxon>
        <taxon>Tenebrionidae incertae sedis</taxon>
        <taxon>Tribolium</taxon>
    </lineage>
</organism>
<keyword evidence="1" id="KW-0732">Signal</keyword>
<dbReference type="AlphaFoldDB" id="D2A4P7"/>
<evidence type="ECO:0000256" key="1">
    <source>
        <dbReference type="SAM" id="SignalP"/>
    </source>
</evidence>
<protein>
    <submittedName>
        <fullName evidence="2">Uncharacterized protein</fullName>
    </submittedName>
</protein>
<evidence type="ECO:0000313" key="2">
    <source>
        <dbReference type="EMBL" id="EFA05250.1"/>
    </source>
</evidence>
<dbReference type="InParanoid" id="D2A4P7"/>
<proteinExistence type="predicted"/>
<feature type="signal peptide" evidence="1">
    <location>
        <begin position="1"/>
        <end position="18"/>
    </location>
</feature>
<dbReference type="HOGENOM" id="CLU_2226559_0_0_1"/>
<feature type="chain" id="PRO_5003027473" evidence="1">
    <location>
        <begin position="19"/>
        <end position="106"/>
    </location>
</feature>
<sequence>MFLLSVFLLVFCLGGCLTTSNFSRATPNTTCGAAPNPSPAILCPNPPQAITDLIYSSYEDSFPDKECVKCSLRLNGENTAVLVKCFRCQDLFKPPTLVETDKCITE</sequence>
<dbReference type="Proteomes" id="UP000007266">
    <property type="component" value="Linkage group 6"/>
</dbReference>
<evidence type="ECO:0000313" key="3">
    <source>
        <dbReference type="Proteomes" id="UP000007266"/>
    </source>
</evidence>
<reference evidence="2 3" key="2">
    <citation type="journal article" date="2010" name="Nucleic Acids Res.">
        <title>BeetleBase in 2010: revisions to provide comprehensive genomic information for Tribolium castaneum.</title>
        <authorList>
            <person name="Kim H.S."/>
            <person name="Murphy T."/>
            <person name="Xia J."/>
            <person name="Caragea D."/>
            <person name="Park Y."/>
            <person name="Beeman R.W."/>
            <person name="Lorenzen M.D."/>
            <person name="Butcher S."/>
            <person name="Manak J.R."/>
            <person name="Brown S.J."/>
        </authorList>
    </citation>
    <scope>GENOME REANNOTATION</scope>
    <source>
        <strain evidence="2 3">Georgia GA2</strain>
    </source>
</reference>
<gene>
    <name evidence="2" type="primary">AUGUSTUS-3.0.2_15401</name>
    <name evidence="2" type="ORF">TcasGA2_TC015401</name>
</gene>
<accession>D2A4P7</accession>
<reference evidence="2 3" key="1">
    <citation type="journal article" date="2008" name="Nature">
        <title>The genome of the model beetle and pest Tribolium castaneum.</title>
        <authorList>
            <consortium name="Tribolium Genome Sequencing Consortium"/>
            <person name="Richards S."/>
            <person name="Gibbs R.A."/>
            <person name="Weinstock G.M."/>
            <person name="Brown S.J."/>
            <person name="Denell R."/>
            <person name="Beeman R.W."/>
            <person name="Gibbs R."/>
            <person name="Beeman R.W."/>
            <person name="Brown S.J."/>
            <person name="Bucher G."/>
            <person name="Friedrich M."/>
            <person name="Grimmelikhuijzen C.J."/>
            <person name="Klingler M."/>
            <person name="Lorenzen M."/>
            <person name="Richards S."/>
            <person name="Roth S."/>
            <person name="Schroder R."/>
            <person name="Tautz D."/>
            <person name="Zdobnov E.M."/>
            <person name="Muzny D."/>
            <person name="Gibbs R.A."/>
            <person name="Weinstock G.M."/>
            <person name="Attaway T."/>
            <person name="Bell S."/>
            <person name="Buhay C.J."/>
            <person name="Chandrabose M.N."/>
            <person name="Chavez D."/>
            <person name="Clerk-Blankenburg K.P."/>
            <person name="Cree A."/>
            <person name="Dao M."/>
            <person name="Davis C."/>
            <person name="Chacko J."/>
            <person name="Dinh H."/>
            <person name="Dugan-Rocha S."/>
            <person name="Fowler G."/>
            <person name="Garner T.T."/>
            <person name="Garnes J."/>
            <person name="Gnirke A."/>
            <person name="Hawes A."/>
            <person name="Hernandez J."/>
            <person name="Hines S."/>
            <person name="Holder M."/>
            <person name="Hume J."/>
            <person name="Jhangiani S.N."/>
            <person name="Joshi V."/>
            <person name="Khan Z.M."/>
            <person name="Jackson L."/>
            <person name="Kovar C."/>
            <person name="Kowis A."/>
            <person name="Lee S."/>
            <person name="Lewis L.R."/>
            <person name="Margolis J."/>
            <person name="Morgan M."/>
            <person name="Nazareth L.V."/>
            <person name="Nguyen N."/>
            <person name="Okwuonu G."/>
            <person name="Parker D."/>
            <person name="Richards S."/>
            <person name="Ruiz S.J."/>
            <person name="Santibanez J."/>
            <person name="Savard J."/>
            <person name="Scherer S.E."/>
            <person name="Schneider B."/>
            <person name="Sodergren E."/>
            <person name="Tautz D."/>
            <person name="Vattahil S."/>
            <person name="Villasana D."/>
            <person name="White C.S."/>
            <person name="Wright R."/>
            <person name="Park Y."/>
            <person name="Beeman R.W."/>
            <person name="Lord J."/>
            <person name="Oppert B."/>
            <person name="Lorenzen M."/>
            <person name="Brown S."/>
            <person name="Wang L."/>
            <person name="Savard J."/>
            <person name="Tautz D."/>
            <person name="Richards S."/>
            <person name="Weinstock G."/>
            <person name="Gibbs R.A."/>
            <person name="Liu Y."/>
            <person name="Worley K."/>
            <person name="Weinstock G."/>
            <person name="Elsik C.G."/>
            <person name="Reese J.T."/>
            <person name="Elhaik E."/>
            <person name="Landan G."/>
            <person name="Graur D."/>
            <person name="Arensburger P."/>
            <person name="Atkinson P."/>
            <person name="Beeman R.W."/>
            <person name="Beidler J."/>
            <person name="Brown S.J."/>
            <person name="Demuth J.P."/>
            <person name="Drury D.W."/>
            <person name="Du Y.Z."/>
            <person name="Fujiwara H."/>
            <person name="Lorenzen M."/>
            <person name="Maselli V."/>
            <person name="Osanai M."/>
            <person name="Park Y."/>
            <person name="Robertson H.M."/>
            <person name="Tu Z."/>
            <person name="Wang J.J."/>
            <person name="Wang S."/>
            <person name="Richards S."/>
            <person name="Song H."/>
            <person name="Zhang L."/>
            <person name="Sodergren E."/>
            <person name="Werner D."/>
            <person name="Stanke M."/>
            <person name="Morgenstern B."/>
            <person name="Solovyev V."/>
            <person name="Kosarev P."/>
            <person name="Brown G."/>
            <person name="Chen H.C."/>
            <person name="Ermolaeva O."/>
            <person name="Hlavina W."/>
            <person name="Kapustin Y."/>
            <person name="Kiryutin B."/>
            <person name="Kitts P."/>
            <person name="Maglott D."/>
            <person name="Pruitt K."/>
            <person name="Sapojnikov V."/>
            <person name="Souvorov A."/>
            <person name="Mackey A.J."/>
            <person name="Waterhouse R.M."/>
            <person name="Wyder S."/>
            <person name="Zdobnov E.M."/>
            <person name="Zdobnov E.M."/>
            <person name="Wyder S."/>
            <person name="Kriventseva E.V."/>
            <person name="Kadowaki T."/>
            <person name="Bork P."/>
            <person name="Aranda M."/>
            <person name="Bao R."/>
            <person name="Beermann A."/>
            <person name="Berns N."/>
            <person name="Bolognesi R."/>
            <person name="Bonneton F."/>
            <person name="Bopp D."/>
            <person name="Brown S.J."/>
            <person name="Bucher G."/>
            <person name="Butts T."/>
            <person name="Chaumot A."/>
            <person name="Denell R.E."/>
            <person name="Ferrier D.E."/>
            <person name="Friedrich M."/>
            <person name="Gordon C.M."/>
            <person name="Jindra M."/>
            <person name="Klingler M."/>
            <person name="Lan Q."/>
            <person name="Lattorff H.M."/>
            <person name="Laudet V."/>
            <person name="von Levetsow C."/>
            <person name="Liu Z."/>
            <person name="Lutz R."/>
            <person name="Lynch J.A."/>
            <person name="da Fonseca R.N."/>
            <person name="Posnien N."/>
            <person name="Reuter R."/>
            <person name="Roth S."/>
            <person name="Savard J."/>
            <person name="Schinko J.B."/>
            <person name="Schmitt C."/>
            <person name="Schoppmeier M."/>
            <person name="Schroder R."/>
            <person name="Shippy T.D."/>
            <person name="Simonnet F."/>
            <person name="Marques-Souza H."/>
            <person name="Tautz D."/>
            <person name="Tomoyasu Y."/>
            <person name="Trauner J."/>
            <person name="Van der Zee M."/>
            <person name="Vervoort M."/>
            <person name="Wittkopp N."/>
            <person name="Wimmer E.A."/>
            <person name="Yang X."/>
            <person name="Jones A.K."/>
            <person name="Sattelle D.B."/>
            <person name="Ebert P.R."/>
            <person name="Nelson D."/>
            <person name="Scott J.G."/>
            <person name="Beeman R.W."/>
            <person name="Muthukrishnan S."/>
            <person name="Kramer K.J."/>
            <person name="Arakane Y."/>
            <person name="Beeman R.W."/>
            <person name="Zhu Q."/>
            <person name="Hogenkamp D."/>
            <person name="Dixit R."/>
            <person name="Oppert B."/>
            <person name="Jiang H."/>
            <person name="Zou Z."/>
            <person name="Marshall J."/>
            <person name="Elpidina E."/>
            <person name="Vinokurov K."/>
            <person name="Oppert C."/>
            <person name="Zou Z."/>
            <person name="Evans J."/>
            <person name="Lu Z."/>
            <person name="Zhao P."/>
            <person name="Sumathipala N."/>
            <person name="Altincicek B."/>
            <person name="Vilcinskas A."/>
            <person name="Williams M."/>
            <person name="Hultmark D."/>
            <person name="Hetru C."/>
            <person name="Jiang H."/>
            <person name="Grimmelikhuijzen C.J."/>
            <person name="Hauser F."/>
            <person name="Cazzamali G."/>
            <person name="Williamson M."/>
            <person name="Park Y."/>
            <person name="Li B."/>
            <person name="Tanaka Y."/>
            <person name="Predel R."/>
            <person name="Neupert S."/>
            <person name="Schachtner J."/>
            <person name="Verleyen P."/>
            <person name="Raible F."/>
            <person name="Bork P."/>
            <person name="Friedrich M."/>
            <person name="Walden K.K."/>
            <person name="Robertson H.M."/>
            <person name="Angeli S."/>
            <person name="Foret S."/>
            <person name="Bucher G."/>
            <person name="Schuetz S."/>
            <person name="Maleszka R."/>
            <person name="Wimmer E.A."/>
            <person name="Beeman R.W."/>
            <person name="Lorenzen M."/>
            <person name="Tomoyasu Y."/>
            <person name="Miller S.C."/>
            <person name="Grossmann D."/>
            <person name="Bucher G."/>
        </authorList>
    </citation>
    <scope>NUCLEOTIDE SEQUENCE [LARGE SCALE GENOMIC DNA]</scope>
    <source>
        <strain evidence="2 3">Georgia GA2</strain>
    </source>
</reference>
<dbReference type="EMBL" id="KQ971344">
    <property type="protein sequence ID" value="EFA05250.1"/>
    <property type="molecule type" value="Genomic_DNA"/>
</dbReference>
<name>D2A4P7_TRICA</name>
<keyword evidence="3" id="KW-1185">Reference proteome</keyword>